<evidence type="ECO:0000313" key="3">
    <source>
        <dbReference type="Proteomes" id="UP001317822"/>
    </source>
</evidence>
<dbReference type="RefSeq" id="WP_281780214.1">
    <property type="nucleotide sequence ID" value="NZ_AP027041.1"/>
</dbReference>
<gene>
    <name evidence="2" type="ORF">LA521A_35490</name>
</gene>
<protein>
    <submittedName>
        <fullName evidence="2">Uncharacterized protein</fullName>
    </submittedName>
</protein>
<dbReference type="Proteomes" id="UP001317822">
    <property type="component" value="Chromosome"/>
</dbReference>
<keyword evidence="3" id="KW-1185">Reference proteome</keyword>
<feature type="region of interest" description="Disordered" evidence="1">
    <location>
        <begin position="59"/>
        <end position="110"/>
    </location>
</feature>
<reference evidence="2 3" key="1">
    <citation type="journal article" date="2023" name="Int. J. Syst. Evol. Microbiol.">
        <title>Physiological and genomic analyses of cobalamin (vitamin B12)-auxotrophy of Lysobacter auxotrophicus sp. nov., a methionine-auxotrophic chitinolytic bacterium isolated from chitin-treated soil.</title>
        <authorList>
            <person name="Saito A."/>
            <person name="Dohra H."/>
            <person name="Hamada M."/>
            <person name="Moriuchi R."/>
            <person name="Kotsuchibashi Y."/>
            <person name="Mori K."/>
        </authorList>
    </citation>
    <scope>NUCLEOTIDE SEQUENCE [LARGE SCALE GENOMIC DNA]</scope>
    <source>
        <strain evidence="2 3">5-21a</strain>
    </source>
</reference>
<feature type="compositionally biased region" description="Polar residues" evidence="1">
    <location>
        <begin position="89"/>
        <end position="110"/>
    </location>
</feature>
<accession>A0ABM8DID2</accession>
<evidence type="ECO:0000256" key="1">
    <source>
        <dbReference type="SAM" id="MobiDB-lite"/>
    </source>
</evidence>
<dbReference type="EMBL" id="AP027041">
    <property type="protein sequence ID" value="BDU18348.1"/>
    <property type="molecule type" value="Genomic_DNA"/>
</dbReference>
<sequence length="110" mass="12272">MLATSKETVIPAQAGIQARILFESRKASAEVLQAWIPACAGMTDLQRFRRFPIPDSRFPIPDSRFPIPDSRFPIPDSRFPIPDSRITNHESQNQLTSQATPAPRTASSPR</sequence>
<proteinExistence type="predicted"/>
<organism evidence="2 3">
    <name type="scientific">Lysobacter auxotrophicus</name>
    <dbReference type="NCBI Taxonomy" id="2992573"/>
    <lineage>
        <taxon>Bacteria</taxon>
        <taxon>Pseudomonadati</taxon>
        <taxon>Pseudomonadota</taxon>
        <taxon>Gammaproteobacteria</taxon>
        <taxon>Lysobacterales</taxon>
        <taxon>Lysobacteraceae</taxon>
        <taxon>Lysobacter</taxon>
    </lineage>
</organism>
<name>A0ABM8DID2_9GAMM</name>
<evidence type="ECO:0000313" key="2">
    <source>
        <dbReference type="EMBL" id="BDU18348.1"/>
    </source>
</evidence>